<dbReference type="SUPFAM" id="SSF48371">
    <property type="entry name" value="ARM repeat"/>
    <property type="match status" value="1"/>
</dbReference>
<dbReference type="PANTHER" id="PTHR13347:SF1">
    <property type="entry name" value="HEAT REPEAT-CONTAINING PROTEIN 3"/>
    <property type="match status" value="1"/>
</dbReference>
<gene>
    <name evidence="4" type="ORF">GNLVRS02_ARAD1C06512g</name>
</gene>
<dbReference type="EMBL" id="HG937693">
    <property type="protein sequence ID" value="CDP34180.1"/>
    <property type="molecule type" value="Genomic_DNA"/>
</dbReference>
<protein>
    <submittedName>
        <fullName evidence="4">ARAD1C06512p</fullName>
    </submittedName>
</protein>
<evidence type="ECO:0000313" key="4">
    <source>
        <dbReference type="EMBL" id="CDP34180.1"/>
    </source>
</evidence>
<dbReference type="GO" id="GO:0051082">
    <property type="term" value="F:unfolded protein binding"/>
    <property type="evidence" value="ECO:0007669"/>
    <property type="project" value="TreeGrafter"/>
</dbReference>
<sequence length="638" mass="70527">MGKAKKKSKTSQQARRAVNPLRATPRIGSNRAVIDEEAQKSIPPLVQKLSSAEPEDRAMSIAAINSLIENVQYRKLLLKERLVPTVMKQNITDSSIEVSAEAYGLLRNLVIEEGYDIAMYLYRQDVLTAIKSVLDSWSPKLQGQNVEQELDKVDKTMLFSLFENVIGLLTTTAMYNDEIYESIDKNLPDLALFLTHLIPLCKKEASISEPLFAVVAQGLYILSEDNERVVTQIIDYPFEELLQDNSVPAVVKVCINGLKLHGYTIAASTDKEQQADCPLQILKSLVSLLQNADVQGAKNVLAQETSVNNDAPVDVKELNKASSHARLTLDSVQLSLELFAAVAETIAVDTMFTQPPSDDNEQMEQDDEAIDTNDADMEDDSTDVPTKDLTKDPSSPAGFLLTEVLPLSFKLVSDSMFTLGAMSVINNSCWTISPLADAEVSVSWKECIEHIWSNLFSYANLEQYDVDVVNSALGALWVASKSSPEYLSIDIQTIDSLVAQAKNVKQKVPEDEDASTETVVRTVGLLSSVGSKQGHLEQTKRISDFLFEIVSHATSVPPKVLFETLNSIYDMFGDAEYDYDLPIFVNGGLNKVLSQAVPSVRQAIRKVDKNKDPNLRAIGDEAGMNLTRFIQYKNSERS</sequence>
<dbReference type="CDD" id="cd13394">
    <property type="entry name" value="Syo1_like"/>
    <property type="match status" value="1"/>
</dbReference>
<dbReference type="AlphaFoldDB" id="A0A060SZD0"/>
<evidence type="ECO:0000259" key="3">
    <source>
        <dbReference type="Pfam" id="PF25567"/>
    </source>
</evidence>
<comment type="similarity">
    <text evidence="1">Belongs to the nuclear import and ribosome assembly adapter family.</text>
</comment>
<dbReference type="InterPro" id="IPR011989">
    <property type="entry name" value="ARM-like"/>
</dbReference>
<feature type="region of interest" description="Disordered" evidence="2">
    <location>
        <begin position="1"/>
        <end position="23"/>
    </location>
</feature>
<dbReference type="GO" id="GO:0006606">
    <property type="term" value="P:protein import into nucleus"/>
    <property type="evidence" value="ECO:0007669"/>
    <property type="project" value="TreeGrafter"/>
</dbReference>
<dbReference type="PANTHER" id="PTHR13347">
    <property type="entry name" value="HEAT REPEAT-CONTAINING PROTEIN 3"/>
    <property type="match status" value="1"/>
</dbReference>
<dbReference type="InterPro" id="IPR016024">
    <property type="entry name" value="ARM-type_fold"/>
</dbReference>
<dbReference type="Pfam" id="PF25567">
    <property type="entry name" value="TPR_SYO1"/>
    <property type="match status" value="1"/>
</dbReference>
<organism evidence="4">
    <name type="scientific">Blastobotrys adeninivorans</name>
    <name type="common">Yeast</name>
    <name type="synonym">Arxula adeninivorans</name>
    <dbReference type="NCBI Taxonomy" id="409370"/>
    <lineage>
        <taxon>Eukaryota</taxon>
        <taxon>Fungi</taxon>
        <taxon>Dikarya</taxon>
        <taxon>Ascomycota</taxon>
        <taxon>Saccharomycotina</taxon>
        <taxon>Dipodascomycetes</taxon>
        <taxon>Dipodascales</taxon>
        <taxon>Trichomonascaceae</taxon>
        <taxon>Blastobotrys</taxon>
    </lineage>
</organism>
<reference evidence="4" key="2">
    <citation type="submission" date="2014-06" db="EMBL/GenBank/DDBJ databases">
        <title>The complete genome of Blastobotrys (Arxula) adeninivorans LS3 - a yeast of biotechnological interest.</title>
        <authorList>
            <person name="Kunze G."/>
            <person name="Gaillardin C."/>
            <person name="Czernicka M."/>
            <person name="Durrens P."/>
            <person name="Martin T."/>
            <person name="Boer E."/>
            <person name="Gabaldon T."/>
            <person name="Cruz J."/>
            <person name="Talla E."/>
            <person name="Marck C."/>
            <person name="Goffeau A."/>
            <person name="Barbe V."/>
            <person name="Baret P."/>
            <person name="Baronian K."/>
            <person name="Beier S."/>
            <person name="Bleykasten C."/>
            <person name="Bode R."/>
            <person name="Casaregola S."/>
            <person name="Despons L."/>
            <person name="Fairhead C."/>
            <person name="Giersberg M."/>
            <person name="Gierski P."/>
            <person name="Hahnel U."/>
            <person name="Hartmann A."/>
            <person name="Jankowska D."/>
            <person name="Jubin C."/>
            <person name="Jung P."/>
            <person name="Lafontaine I."/>
            <person name="Leh-Louis V."/>
            <person name="Lemaire M."/>
            <person name="Marcet-Houben M."/>
            <person name="Mascher M."/>
            <person name="Morel G."/>
            <person name="Richard G.-F."/>
            <person name="Riechen J."/>
            <person name="Sacerdot C."/>
            <person name="Sarkar A."/>
            <person name="Savel G."/>
            <person name="Schacherer J."/>
            <person name="Sherman D."/>
            <person name="Straub M.-L."/>
            <person name="Stein N."/>
            <person name="Thierry A."/>
            <person name="Trautwein-Schult A."/>
            <person name="Westhof E."/>
            <person name="Worch S."/>
            <person name="Dujon B."/>
            <person name="Souciet J.-L."/>
            <person name="Wincker P."/>
            <person name="Scholz U."/>
            <person name="Neuveglise N."/>
        </authorList>
    </citation>
    <scope>NUCLEOTIDE SEQUENCE</scope>
    <source>
        <strain evidence="4">LS3</strain>
    </source>
</reference>
<feature type="region of interest" description="Disordered" evidence="2">
    <location>
        <begin position="372"/>
        <end position="392"/>
    </location>
</feature>
<dbReference type="InterPro" id="IPR052616">
    <property type="entry name" value="SYO1-like"/>
</dbReference>
<dbReference type="PhylomeDB" id="A0A060SZD0"/>
<reference evidence="4" key="1">
    <citation type="submission" date="2014-02" db="EMBL/GenBank/DDBJ databases">
        <authorList>
            <person name="Genoscope - CEA"/>
        </authorList>
    </citation>
    <scope>NUCLEOTIDE SEQUENCE</scope>
    <source>
        <strain evidence="4">LS3</strain>
    </source>
</reference>
<dbReference type="Gene3D" id="1.25.10.10">
    <property type="entry name" value="Leucine-rich Repeat Variant"/>
    <property type="match status" value="1"/>
</dbReference>
<feature type="compositionally biased region" description="Acidic residues" evidence="2">
    <location>
        <begin position="372"/>
        <end position="382"/>
    </location>
</feature>
<evidence type="ECO:0000256" key="1">
    <source>
        <dbReference type="ARBA" id="ARBA00049983"/>
    </source>
</evidence>
<dbReference type="GO" id="GO:0042273">
    <property type="term" value="P:ribosomal large subunit biogenesis"/>
    <property type="evidence" value="ECO:0007669"/>
    <property type="project" value="TreeGrafter"/>
</dbReference>
<accession>A0A060SZD0</accession>
<feature type="domain" description="SYO1-like TPR repeats" evidence="3">
    <location>
        <begin position="442"/>
        <end position="636"/>
    </location>
</feature>
<name>A0A060SZD0_BLAAD</name>
<proteinExistence type="inferred from homology"/>
<evidence type="ECO:0000256" key="2">
    <source>
        <dbReference type="SAM" id="MobiDB-lite"/>
    </source>
</evidence>
<dbReference type="InterPro" id="IPR057990">
    <property type="entry name" value="TPR_SYO1"/>
</dbReference>